<feature type="chain" id="PRO_5007542572" description="Secreted protein" evidence="1">
    <location>
        <begin position="26"/>
        <end position="101"/>
    </location>
</feature>
<sequence>MAHSVWTLALVAWAAVAFKGSLTNAVRTRMPAGGGQDMAPLLRDYSDALGFFKPEGRCLVRLLAASLGYGVVLYQLTVPYAASTRSRKNSTEHASFGPRYS</sequence>
<protein>
    <recommendedName>
        <fullName evidence="3">Secreted protein</fullName>
    </recommendedName>
</protein>
<keyword evidence="1" id="KW-0732">Signal</keyword>
<evidence type="ECO:0000313" key="2">
    <source>
        <dbReference type="EMBL" id="JAR91245.1"/>
    </source>
</evidence>
<feature type="signal peptide" evidence="1">
    <location>
        <begin position="1"/>
        <end position="25"/>
    </location>
</feature>
<proteinExistence type="predicted"/>
<name>A0A147BLR3_IXORI</name>
<evidence type="ECO:0008006" key="3">
    <source>
        <dbReference type="Google" id="ProtNLM"/>
    </source>
</evidence>
<accession>A0A147BLR3</accession>
<dbReference type="AlphaFoldDB" id="A0A147BLR3"/>
<evidence type="ECO:0000256" key="1">
    <source>
        <dbReference type="SAM" id="SignalP"/>
    </source>
</evidence>
<dbReference type="EMBL" id="GEGO01004159">
    <property type="protein sequence ID" value="JAR91245.1"/>
    <property type="molecule type" value="Transcribed_RNA"/>
</dbReference>
<reference evidence="2" key="1">
    <citation type="journal article" date="2018" name="PLoS Negl. Trop. Dis.">
        <title>Sialome diversity of ticks revealed by RNAseq of single tick salivary glands.</title>
        <authorList>
            <person name="Perner J."/>
            <person name="Kropackova S."/>
            <person name="Kopacek P."/>
            <person name="Ribeiro J.M."/>
        </authorList>
    </citation>
    <scope>NUCLEOTIDE SEQUENCE</scope>
    <source>
        <strain evidence="2">Siblings of single egg batch collected in Ceske Budejovice</strain>
        <tissue evidence="2">Salivary glands</tissue>
    </source>
</reference>
<organism evidence="2">
    <name type="scientific">Ixodes ricinus</name>
    <name type="common">Common tick</name>
    <name type="synonym">Acarus ricinus</name>
    <dbReference type="NCBI Taxonomy" id="34613"/>
    <lineage>
        <taxon>Eukaryota</taxon>
        <taxon>Metazoa</taxon>
        <taxon>Ecdysozoa</taxon>
        <taxon>Arthropoda</taxon>
        <taxon>Chelicerata</taxon>
        <taxon>Arachnida</taxon>
        <taxon>Acari</taxon>
        <taxon>Parasitiformes</taxon>
        <taxon>Ixodida</taxon>
        <taxon>Ixodoidea</taxon>
        <taxon>Ixodidae</taxon>
        <taxon>Ixodinae</taxon>
        <taxon>Ixodes</taxon>
    </lineage>
</organism>